<feature type="compositionally biased region" description="Polar residues" evidence="8">
    <location>
        <begin position="457"/>
        <end position="471"/>
    </location>
</feature>
<reference evidence="13" key="2">
    <citation type="submission" date="2009-11" db="EMBL/GenBank/DDBJ databases">
        <title>The Genome Sequence of Allomyces macrogynus strain ATCC 38327.</title>
        <authorList>
            <consortium name="The Broad Institute Genome Sequencing Platform"/>
            <person name="Russ C."/>
            <person name="Cuomo C."/>
            <person name="Shea T."/>
            <person name="Young S.K."/>
            <person name="Zeng Q."/>
            <person name="Koehrsen M."/>
            <person name="Haas B."/>
            <person name="Borodovsky M."/>
            <person name="Guigo R."/>
            <person name="Alvarado L."/>
            <person name="Berlin A."/>
            <person name="Borenstein D."/>
            <person name="Chen Z."/>
            <person name="Engels R."/>
            <person name="Freedman E."/>
            <person name="Gellesch M."/>
            <person name="Goldberg J."/>
            <person name="Griggs A."/>
            <person name="Gujja S."/>
            <person name="Heiman D."/>
            <person name="Hepburn T."/>
            <person name="Howarth C."/>
            <person name="Jen D."/>
            <person name="Larson L."/>
            <person name="Lewis B."/>
            <person name="Mehta T."/>
            <person name="Park D."/>
            <person name="Pearson M."/>
            <person name="Roberts A."/>
            <person name="Saif S."/>
            <person name="Shenoy N."/>
            <person name="Sisk P."/>
            <person name="Stolte C."/>
            <person name="Sykes S."/>
            <person name="Walk T."/>
            <person name="White J."/>
            <person name="Yandava C."/>
            <person name="Burger G."/>
            <person name="Gray M.W."/>
            <person name="Holland P.W.H."/>
            <person name="King N."/>
            <person name="Lang F.B.F."/>
            <person name="Roger A.J."/>
            <person name="Ruiz-Trillo I."/>
            <person name="Lander E."/>
            <person name="Nusbaum C."/>
        </authorList>
    </citation>
    <scope>NUCLEOTIDE SEQUENCE [LARGE SCALE GENOMIC DNA]</scope>
    <source>
        <strain evidence="13">ATCC 38327</strain>
    </source>
</reference>
<protein>
    <recommendedName>
        <fullName evidence="14">CNNM transmembrane domain-containing protein</fullName>
    </recommendedName>
</protein>
<dbReference type="InterPro" id="IPR000644">
    <property type="entry name" value="CBS_dom"/>
</dbReference>
<feature type="domain" description="CBS" evidence="10">
    <location>
        <begin position="347"/>
        <end position="424"/>
    </location>
</feature>
<dbReference type="PROSITE" id="PS51846">
    <property type="entry name" value="CNNM"/>
    <property type="match status" value="1"/>
</dbReference>
<dbReference type="InterPro" id="IPR044751">
    <property type="entry name" value="Ion_transp-like_CBS"/>
</dbReference>
<evidence type="ECO:0000256" key="1">
    <source>
        <dbReference type="ARBA" id="ARBA00004141"/>
    </source>
</evidence>
<accession>A0A0L0RXW7</accession>
<dbReference type="STRING" id="578462.A0A0L0RXW7"/>
<dbReference type="OMA" id="GTPWWFV"/>
<dbReference type="GO" id="GO:0030026">
    <property type="term" value="P:intracellular manganese ion homeostasis"/>
    <property type="evidence" value="ECO:0007669"/>
    <property type="project" value="TreeGrafter"/>
</dbReference>
<dbReference type="InterPro" id="IPR002550">
    <property type="entry name" value="CNNM"/>
</dbReference>
<dbReference type="GO" id="GO:0010960">
    <property type="term" value="P:magnesium ion homeostasis"/>
    <property type="evidence" value="ECO:0007669"/>
    <property type="project" value="InterPro"/>
</dbReference>
<feature type="compositionally biased region" description="Basic and acidic residues" evidence="8">
    <location>
        <begin position="549"/>
        <end position="565"/>
    </location>
</feature>
<dbReference type="Pfam" id="PF01595">
    <property type="entry name" value="CNNM"/>
    <property type="match status" value="1"/>
</dbReference>
<keyword evidence="13" id="KW-1185">Reference proteome</keyword>
<evidence type="ECO:0000256" key="5">
    <source>
        <dbReference type="ARBA" id="ARBA00023136"/>
    </source>
</evidence>
<feature type="transmembrane region" description="Helical" evidence="9">
    <location>
        <begin position="192"/>
        <end position="211"/>
    </location>
</feature>
<evidence type="ECO:0000313" key="13">
    <source>
        <dbReference type="Proteomes" id="UP000054350"/>
    </source>
</evidence>
<sequence length="565" mass="60877">MTRPPIASTVSHTRRPLSRELHAAVAITAAILALLVATAHAFTTPAHANHDDHTAHNGAVHAASKGGIDDDDIPPHSRDFVLMLGVIVVLVLAGGLFAGLTLGLLSLDLMSLEVLEQSGQEKERIYASKIKPIRKQGHWLLVTLLLANVIVNETLPILTDSIWGGGWPAVVISTTLIVIFGEIIPQAVCSRYGLAVGANCAWFVRALMWILSPIAYPISKLLDLILGETEGMTYKRAELKALVSLHEQSEAHFGPLTNDEVTIIQAVLDLRDKDVQSIMTPLEATYMVEWDQVLDERKVHELVDKGHSRVPVYAGSNRKNIIGMLLVKKLVTYDPANALKVRDFAHAIMPVPVLAPNIACFDILNLFQEGRSHMAVVVNDDEERIHAAALATSDPYSRPVLNVLGIVTLEDVIEELIGEEIIDETDVYVDMRRQVPVPRRFKSPRIPASAAPGTPRLNGSTTPRLTGTNCAATPRLTPRLAPTPTPDLLLPRGPRRSRSTLDALAGSSPPSAGARTAAAGPTAAPRKQTRSSGLSVRADGGESGGEEDASVRGKGEDEKTPLLRG</sequence>
<name>A0A0L0RXW7_ALLM3</name>
<reference evidence="12 13" key="1">
    <citation type="submission" date="2009-11" db="EMBL/GenBank/DDBJ databases">
        <title>Annotation of Allomyces macrogynus ATCC 38327.</title>
        <authorList>
            <consortium name="The Broad Institute Genome Sequencing Platform"/>
            <person name="Russ C."/>
            <person name="Cuomo C."/>
            <person name="Burger G."/>
            <person name="Gray M.W."/>
            <person name="Holland P.W.H."/>
            <person name="King N."/>
            <person name="Lang F.B.F."/>
            <person name="Roger A.J."/>
            <person name="Ruiz-Trillo I."/>
            <person name="Young S.K."/>
            <person name="Zeng Q."/>
            <person name="Gargeya S."/>
            <person name="Fitzgerald M."/>
            <person name="Haas B."/>
            <person name="Abouelleil A."/>
            <person name="Alvarado L."/>
            <person name="Arachchi H.M."/>
            <person name="Berlin A."/>
            <person name="Chapman S.B."/>
            <person name="Gearin G."/>
            <person name="Goldberg J."/>
            <person name="Griggs A."/>
            <person name="Gujja S."/>
            <person name="Hansen M."/>
            <person name="Heiman D."/>
            <person name="Howarth C."/>
            <person name="Larimer J."/>
            <person name="Lui A."/>
            <person name="MacDonald P.J.P."/>
            <person name="McCowen C."/>
            <person name="Montmayeur A."/>
            <person name="Murphy C."/>
            <person name="Neiman D."/>
            <person name="Pearson M."/>
            <person name="Priest M."/>
            <person name="Roberts A."/>
            <person name="Saif S."/>
            <person name="Shea T."/>
            <person name="Sisk P."/>
            <person name="Stolte C."/>
            <person name="Sykes S."/>
            <person name="Wortman J."/>
            <person name="Nusbaum C."/>
            <person name="Birren B."/>
        </authorList>
    </citation>
    <scope>NUCLEOTIDE SEQUENCE [LARGE SCALE GENOMIC DNA]</scope>
    <source>
        <strain evidence="12 13">ATCC 38327</strain>
    </source>
</reference>
<comment type="subcellular location">
    <subcellularLocation>
        <location evidence="1">Membrane</location>
        <topology evidence="1">Multi-pass membrane protein</topology>
    </subcellularLocation>
</comment>
<dbReference type="CDD" id="cd04590">
    <property type="entry name" value="CBS_pair_CorC_HlyC_assoc"/>
    <property type="match status" value="1"/>
</dbReference>
<gene>
    <name evidence="12" type="ORF">AMAG_00908</name>
</gene>
<dbReference type="PANTHER" id="PTHR12064:SF97">
    <property type="entry name" value="METAL TRANSPORTER CNNM-5"/>
    <property type="match status" value="1"/>
</dbReference>
<dbReference type="OrthoDB" id="5353557at2759"/>
<evidence type="ECO:0000256" key="9">
    <source>
        <dbReference type="SAM" id="Phobius"/>
    </source>
</evidence>
<evidence type="ECO:0000259" key="10">
    <source>
        <dbReference type="PROSITE" id="PS51371"/>
    </source>
</evidence>
<evidence type="ECO:0000256" key="2">
    <source>
        <dbReference type="ARBA" id="ARBA00022692"/>
    </source>
</evidence>
<feature type="transmembrane region" description="Helical" evidence="9">
    <location>
        <begin position="165"/>
        <end position="185"/>
    </location>
</feature>
<dbReference type="SUPFAM" id="SSF54631">
    <property type="entry name" value="CBS-domain pair"/>
    <property type="match status" value="1"/>
</dbReference>
<dbReference type="EMBL" id="GG745328">
    <property type="protein sequence ID" value="KNE54970.1"/>
    <property type="molecule type" value="Genomic_DNA"/>
</dbReference>
<proteinExistence type="predicted"/>
<dbReference type="PANTHER" id="PTHR12064">
    <property type="entry name" value="METAL TRANSPORTER CNNM"/>
    <property type="match status" value="1"/>
</dbReference>
<dbReference type="PROSITE" id="PS51371">
    <property type="entry name" value="CBS"/>
    <property type="match status" value="1"/>
</dbReference>
<dbReference type="AlphaFoldDB" id="A0A0L0RXW7"/>
<feature type="region of interest" description="Disordered" evidence="8">
    <location>
        <begin position="440"/>
        <end position="565"/>
    </location>
</feature>
<feature type="transmembrane region" description="Helical" evidence="9">
    <location>
        <begin position="139"/>
        <end position="159"/>
    </location>
</feature>
<evidence type="ECO:0000259" key="11">
    <source>
        <dbReference type="PROSITE" id="PS51846"/>
    </source>
</evidence>
<keyword evidence="2 7" id="KW-0812">Transmembrane</keyword>
<evidence type="ECO:0008006" key="14">
    <source>
        <dbReference type="Google" id="ProtNLM"/>
    </source>
</evidence>
<feature type="compositionally biased region" description="Low complexity" evidence="8">
    <location>
        <begin position="473"/>
        <end position="492"/>
    </location>
</feature>
<dbReference type="InterPro" id="IPR046342">
    <property type="entry name" value="CBS_dom_sf"/>
</dbReference>
<evidence type="ECO:0000256" key="7">
    <source>
        <dbReference type="PROSITE-ProRule" id="PRU01193"/>
    </source>
</evidence>
<keyword evidence="4 7" id="KW-1133">Transmembrane helix</keyword>
<keyword evidence="3" id="KW-0677">Repeat</keyword>
<evidence type="ECO:0000256" key="8">
    <source>
        <dbReference type="SAM" id="MobiDB-lite"/>
    </source>
</evidence>
<keyword evidence="6" id="KW-0129">CBS domain</keyword>
<evidence type="ECO:0000313" key="12">
    <source>
        <dbReference type="EMBL" id="KNE54970.1"/>
    </source>
</evidence>
<dbReference type="GO" id="GO:0016020">
    <property type="term" value="C:membrane"/>
    <property type="evidence" value="ECO:0007669"/>
    <property type="project" value="UniProtKB-SubCell"/>
</dbReference>
<dbReference type="GO" id="GO:0005737">
    <property type="term" value="C:cytoplasm"/>
    <property type="evidence" value="ECO:0007669"/>
    <property type="project" value="TreeGrafter"/>
</dbReference>
<evidence type="ECO:0000256" key="6">
    <source>
        <dbReference type="PROSITE-ProRule" id="PRU00703"/>
    </source>
</evidence>
<dbReference type="InterPro" id="IPR045095">
    <property type="entry name" value="ACDP"/>
</dbReference>
<dbReference type="eggNOG" id="KOG2118">
    <property type="taxonomic scope" value="Eukaryota"/>
</dbReference>
<feature type="domain" description="CNNM transmembrane" evidence="11">
    <location>
        <begin position="76"/>
        <end position="260"/>
    </location>
</feature>
<dbReference type="VEuPathDB" id="FungiDB:AMAG_00908"/>
<feature type="compositionally biased region" description="Low complexity" evidence="8">
    <location>
        <begin position="505"/>
        <end position="526"/>
    </location>
</feature>
<dbReference type="FunFam" id="3.10.580.10:FF:000006">
    <property type="entry name" value="DUF21 and CBS domain protein"/>
    <property type="match status" value="1"/>
</dbReference>
<organism evidence="12 13">
    <name type="scientific">Allomyces macrogynus (strain ATCC 38327)</name>
    <name type="common">Allomyces javanicus var. macrogynus</name>
    <dbReference type="NCBI Taxonomy" id="578462"/>
    <lineage>
        <taxon>Eukaryota</taxon>
        <taxon>Fungi</taxon>
        <taxon>Fungi incertae sedis</taxon>
        <taxon>Blastocladiomycota</taxon>
        <taxon>Blastocladiomycetes</taxon>
        <taxon>Blastocladiales</taxon>
        <taxon>Blastocladiaceae</taxon>
        <taxon>Allomyces</taxon>
    </lineage>
</organism>
<keyword evidence="5 7" id="KW-0472">Membrane</keyword>
<feature type="transmembrane region" description="Helical" evidence="9">
    <location>
        <begin position="80"/>
        <end position="105"/>
    </location>
</feature>
<evidence type="ECO:0000256" key="4">
    <source>
        <dbReference type="ARBA" id="ARBA00022989"/>
    </source>
</evidence>
<dbReference type="Proteomes" id="UP000054350">
    <property type="component" value="Unassembled WGS sequence"/>
</dbReference>
<dbReference type="Gene3D" id="3.10.580.10">
    <property type="entry name" value="CBS-domain"/>
    <property type="match status" value="1"/>
</dbReference>
<feature type="transmembrane region" description="Helical" evidence="9">
    <location>
        <begin position="21"/>
        <end position="42"/>
    </location>
</feature>
<evidence type="ECO:0000256" key="3">
    <source>
        <dbReference type="ARBA" id="ARBA00022737"/>
    </source>
</evidence>